<proteinExistence type="predicted"/>
<comment type="caution">
    <text evidence="2">The sequence shown here is derived from an EMBL/GenBank/DDBJ whole genome shotgun (WGS) entry which is preliminary data.</text>
</comment>
<dbReference type="SUPFAM" id="SSF55797">
    <property type="entry name" value="PR-1-like"/>
    <property type="match status" value="1"/>
</dbReference>
<name>A0A1V4BLL3_MICAE</name>
<accession>A0A1V4BLL3</accession>
<dbReference type="AlphaFoldDB" id="A0A1V4BLL3"/>
<dbReference type="GO" id="GO:0005509">
    <property type="term" value="F:calcium ion binding"/>
    <property type="evidence" value="ECO:0007669"/>
    <property type="project" value="InterPro"/>
</dbReference>
<dbReference type="Pfam" id="PF00353">
    <property type="entry name" value="HemolysinCabind"/>
    <property type="match status" value="3"/>
</dbReference>
<evidence type="ECO:0000313" key="3">
    <source>
        <dbReference type="Proteomes" id="UP000189835"/>
    </source>
</evidence>
<gene>
    <name evidence="2" type="ORF">B1L04_20390</name>
</gene>
<dbReference type="CDD" id="cd05379">
    <property type="entry name" value="CAP_bacterial"/>
    <property type="match status" value="1"/>
</dbReference>
<dbReference type="SUPFAM" id="SSF51120">
    <property type="entry name" value="beta-Roll"/>
    <property type="match status" value="1"/>
</dbReference>
<dbReference type="RefSeq" id="WP_079209187.1">
    <property type="nucleotide sequence ID" value="NZ_MVGR01000005.1"/>
</dbReference>
<dbReference type="PANTHER" id="PTHR31157:SF1">
    <property type="entry name" value="SCP DOMAIN-CONTAINING PROTEIN"/>
    <property type="match status" value="1"/>
</dbReference>
<dbReference type="EMBL" id="MVGR01000005">
    <property type="protein sequence ID" value="OPF14947.1"/>
    <property type="molecule type" value="Genomic_DNA"/>
</dbReference>
<dbReference type="PRINTS" id="PR00313">
    <property type="entry name" value="CABNDNGRPT"/>
</dbReference>
<reference evidence="2 3" key="1">
    <citation type="submission" date="2017-02" db="EMBL/GenBank/DDBJ databases">
        <title>Genome sequence of Microcystis aeruginosa KW.</title>
        <authorList>
            <person name="Oh H.-M."/>
            <person name="Ahn C.-Y."/>
            <person name="Jeong H."/>
            <person name="Srivastava A."/>
            <person name="Lee H.-G."/>
            <person name="Kang S.-R."/>
        </authorList>
    </citation>
    <scope>NUCLEOTIDE SEQUENCE [LARGE SCALE GENOMIC DNA]</scope>
    <source>
        <strain evidence="2 3">KW</strain>
    </source>
</reference>
<dbReference type="InterPro" id="IPR035940">
    <property type="entry name" value="CAP_sf"/>
</dbReference>
<dbReference type="Pfam" id="PF00188">
    <property type="entry name" value="CAP"/>
    <property type="match status" value="1"/>
</dbReference>
<evidence type="ECO:0000313" key="2">
    <source>
        <dbReference type="EMBL" id="OPF14947.1"/>
    </source>
</evidence>
<dbReference type="InterPro" id="IPR014044">
    <property type="entry name" value="CAP_dom"/>
</dbReference>
<organism evidence="2 3">
    <name type="scientific">Microcystis aeruginosa KW</name>
    <dbReference type="NCBI Taxonomy" id="1960155"/>
    <lineage>
        <taxon>Bacteria</taxon>
        <taxon>Bacillati</taxon>
        <taxon>Cyanobacteriota</taxon>
        <taxon>Cyanophyceae</taxon>
        <taxon>Oscillatoriophycideae</taxon>
        <taxon>Chroococcales</taxon>
        <taxon>Microcystaceae</taxon>
        <taxon>Microcystis</taxon>
    </lineage>
</organism>
<protein>
    <recommendedName>
        <fullName evidence="1">SCP domain-containing protein</fullName>
    </recommendedName>
</protein>
<evidence type="ECO:0000259" key="1">
    <source>
        <dbReference type="Pfam" id="PF00188"/>
    </source>
</evidence>
<dbReference type="Gene3D" id="3.40.33.10">
    <property type="entry name" value="CAP"/>
    <property type="match status" value="1"/>
</dbReference>
<dbReference type="PANTHER" id="PTHR31157">
    <property type="entry name" value="SCP DOMAIN-CONTAINING PROTEIN"/>
    <property type="match status" value="1"/>
</dbReference>
<dbReference type="Proteomes" id="UP000189835">
    <property type="component" value="Unassembled WGS sequence"/>
</dbReference>
<dbReference type="Gene3D" id="2.150.10.10">
    <property type="entry name" value="Serralysin-like metalloprotease, C-terminal"/>
    <property type="match status" value="1"/>
</dbReference>
<sequence>MATLQQDQFDLRVLQLVNQFRAQNGRAALTLSEKLDNAADKYANVMASQNILSHTLNNSTLASRTTAEGYMWNMVRENLGKGYTTPEQAVQGWINSPGHRANLLATDITHMGLGYSSNGNYWSQSFARGDANPGTYMAQTDGGSGGGGTTPGTFNGTNGNDILNGTTGNDKLYGYGGNDKLYGYGGNDYFDGSYGNDYLDGGSDNDTLYGGENNDTLIGGSGNDFLNGGRLAGTTSGELDVLTGGSGSDTFVLGGSWGVSYLGANNAVITDFDFNYDWIQVKGSASDYRMTTGSWGGTSETDTALYKGNDCIALIQDTTNVNFGRDFNFV</sequence>
<dbReference type="InterPro" id="IPR001343">
    <property type="entry name" value="Hemolysn_Ca-bd"/>
</dbReference>
<feature type="domain" description="SCP" evidence="1">
    <location>
        <begin position="14"/>
        <end position="123"/>
    </location>
</feature>
<dbReference type="InterPro" id="IPR011049">
    <property type="entry name" value="Serralysin-like_metalloprot_C"/>
</dbReference>